<dbReference type="PANTHER" id="PTHR24118:SF99">
    <property type="entry name" value="POTE ANKYRIN DOMAIN FAMILY MEMBER 3C-RELATED"/>
    <property type="match status" value="1"/>
</dbReference>
<feature type="repeat" description="ANK" evidence="1">
    <location>
        <begin position="627"/>
        <end position="660"/>
    </location>
</feature>
<keyword evidence="3" id="KW-1185">Reference proteome</keyword>
<evidence type="ECO:0000313" key="2">
    <source>
        <dbReference type="EMBL" id="ORY42407.1"/>
    </source>
</evidence>
<feature type="repeat" description="ANK" evidence="1">
    <location>
        <begin position="491"/>
        <end position="524"/>
    </location>
</feature>
<organism evidence="2 3">
    <name type="scientific">Neocallimastix californiae</name>
    <dbReference type="NCBI Taxonomy" id="1754190"/>
    <lineage>
        <taxon>Eukaryota</taxon>
        <taxon>Fungi</taxon>
        <taxon>Fungi incertae sedis</taxon>
        <taxon>Chytridiomycota</taxon>
        <taxon>Chytridiomycota incertae sedis</taxon>
        <taxon>Neocallimastigomycetes</taxon>
        <taxon>Neocallimastigales</taxon>
        <taxon>Neocallimastigaceae</taxon>
        <taxon>Neocallimastix</taxon>
    </lineage>
</organism>
<dbReference type="PANTHER" id="PTHR24118">
    <property type="entry name" value="POTE ANKYRIN DOMAIN"/>
    <property type="match status" value="1"/>
</dbReference>
<feature type="repeat" description="ANK" evidence="1">
    <location>
        <begin position="559"/>
        <end position="592"/>
    </location>
</feature>
<sequence>MKIWESSLETELNEIKMKLRNFNSFEVYLNNILDNEILLTDKALRKLKIKDILEQIDDIESGNSEKLMFIPNILFEIINEISSNEEVQLYLKETKMNIPKIKAGISITAAPKDEDQRRFEYVKLLKGYKVVAIVLKESSIEPILKLGNIITIAEASDYCASGWKDTLLELISKFSFEIKEKYKDYINLDYEKDPLKIILNEIFFNARECITKELSYNYIKNKNISIAERPHYIDIFKQVFNDVYNLNLPFIETNDSYLGEYNINDIKDDFIDSLKNTYINDLIYNKACELFYDRLKEEPDYYIGSKVKPKFWGDIMEWCKKYLKNNSINKNFTNPVEFMSEYIIGDDSAKNPIRYIAIKEIMKDCGFIEEVVKDERYGDEFYKKHPKICMTRLKRGIMDIKNENELSQLNDTLLVLHSRGINVKGLIDFIKNKGKFELIKYINLNDFNISIDSVDMYGQTALMKVCKSFNDSNSLQFLINANANVNFQNSDGITALMYAVKYNRNIKMSQLLVENGADVNLLNNHQWNALMLACYYSKDLELVKLLVKSGSNLNQQNSKGWTPLISAIRSNRNIEISKFLIENGSDINISDNELRNSLMLACHYSSDLELIKLLINEKTDINQQDKNGWTALMYAIEYNKNPEILKYLIVNGANVNLTNNNNSDSLIFACRKSKDLELIKLLVRSGSNLNQQDIHGYTALMHAIETNKNSNIPKYLIESGANVNLLNNNYWNALMFACRYSDDVQLVKLLIYEKSNISQKDIYGWNALKIAKNYNKNEITKYLIREKSVKSISNTPIKSFVHKILK</sequence>
<dbReference type="Gene3D" id="1.25.40.20">
    <property type="entry name" value="Ankyrin repeat-containing domain"/>
    <property type="match status" value="3"/>
</dbReference>
<evidence type="ECO:0000313" key="3">
    <source>
        <dbReference type="Proteomes" id="UP000193920"/>
    </source>
</evidence>
<protein>
    <submittedName>
        <fullName evidence="2">Ankyrin</fullName>
    </submittedName>
</protein>
<name>A0A1Y2C6A2_9FUNG</name>
<dbReference type="AlphaFoldDB" id="A0A1Y2C6A2"/>
<comment type="caution">
    <text evidence="2">The sequence shown here is derived from an EMBL/GenBank/DDBJ whole genome shotgun (WGS) entry which is preliminary data.</text>
</comment>
<dbReference type="EMBL" id="MCOG01000120">
    <property type="protein sequence ID" value="ORY42407.1"/>
    <property type="molecule type" value="Genomic_DNA"/>
</dbReference>
<accession>A0A1Y2C6A2</accession>
<dbReference type="STRING" id="1754190.A0A1Y2C6A2"/>
<dbReference type="InterPro" id="IPR002110">
    <property type="entry name" value="Ankyrin_rpt"/>
</dbReference>
<keyword evidence="1" id="KW-0040">ANK repeat</keyword>
<feature type="repeat" description="ANK" evidence="1">
    <location>
        <begin position="695"/>
        <end position="728"/>
    </location>
</feature>
<dbReference type="Proteomes" id="UP000193920">
    <property type="component" value="Unassembled WGS sequence"/>
</dbReference>
<proteinExistence type="predicted"/>
<dbReference type="SMART" id="SM00248">
    <property type="entry name" value="ANK"/>
    <property type="match status" value="10"/>
</dbReference>
<dbReference type="OrthoDB" id="414816at2759"/>
<dbReference type="SUPFAM" id="SSF48403">
    <property type="entry name" value="Ankyrin repeat"/>
    <property type="match status" value="1"/>
</dbReference>
<evidence type="ECO:0000256" key="1">
    <source>
        <dbReference type="PROSITE-ProRule" id="PRU00023"/>
    </source>
</evidence>
<dbReference type="Pfam" id="PF12796">
    <property type="entry name" value="Ank_2"/>
    <property type="match status" value="2"/>
</dbReference>
<gene>
    <name evidence="2" type="ORF">LY90DRAFT_671885</name>
</gene>
<reference evidence="2 3" key="1">
    <citation type="submission" date="2016-08" db="EMBL/GenBank/DDBJ databases">
        <title>A Parts List for Fungal Cellulosomes Revealed by Comparative Genomics.</title>
        <authorList>
            <consortium name="DOE Joint Genome Institute"/>
            <person name="Haitjema C.H."/>
            <person name="Gilmore S.P."/>
            <person name="Henske J.K."/>
            <person name="Solomon K.V."/>
            <person name="De Groot R."/>
            <person name="Kuo A."/>
            <person name="Mondo S.J."/>
            <person name="Salamov A.A."/>
            <person name="Labutti K."/>
            <person name="Zhao Z."/>
            <person name="Chiniquy J."/>
            <person name="Barry K."/>
            <person name="Brewer H.M."/>
            <person name="Purvine S.O."/>
            <person name="Wright A.T."/>
            <person name="Boxma B."/>
            <person name="Van Alen T."/>
            <person name="Hackstein J.H."/>
            <person name="Baker S.E."/>
            <person name="Grigoriev I.V."/>
            <person name="O'Malley M.A."/>
        </authorList>
    </citation>
    <scope>NUCLEOTIDE SEQUENCE [LARGE SCALE GENOMIC DNA]</scope>
    <source>
        <strain evidence="2 3">G1</strain>
    </source>
</reference>
<dbReference type="PROSITE" id="PS50088">
    <property type="entry name" value="ANK_REPEAT"/>
    <property type="match status" value="4"/>
</dbReference>
<dbReference type="Pfam" id="PF00023">
    <property type="entry name" value="Ank"/>
    <property type="match status" value="2"/>
</dbReference>
<dbReference type="InterPro" id="IPR036770">
    <property type="entry name" value="Ankyrin_rpt-contain_sf"/>
</dbReference>
<dbReference type="PROSITE" id="PS50297">
    <property type="entry name" value="ANK_REP_REGION"/>
    <property type="match status" value="4"/>
</dbReference>